<dbReference type="Proteomes" id="UP000095746">
    <property type="component" value="Unassembled WGS sequence"/>
</dbReference>
<dbReference type="AlphaFoldDB" id="A0A174QE19"/>
<protein>
    <submittedName>
        <fullName evidence="1">Uncharacterized protein</fullName>
    </submittedName>
</protein>
<gene>
    <name evidence="1" type="ORF">ERS852411_03497</name>
</gene>
<sequence length="301" mass="31824">MDQDGVEEDMPSVTAKATKKTGENFVRIALSTDGVVPIHQSEGAGKGAWVGVAIEAPEGYEQGTFQYHFGTEASAEATQSAAITEDSSIGQGKYAVFFLNASSTAPKTHITVKWEGQEAVQYVVDLSGVQTPAVKLTGVTVSTHEMPSGVSSTAEGLSSDGSTALVQNGGTGALTHTQVASMGGGGEYTVYYTVPQAIPGGTLQFDKIARSVNGGKWNAWAMPSTTEANAGSGWWTRDGENYYFKWGTVFAEEAEGSYRLKDGGVFDYTLCFIDTDGSQDNIIATYTFQIDLSGYTITADE</sequence>
<evidence type="ECO:0000313" key="2">
    <source>
        <dbReference type="Proteomes" id="UP000095746"/>
    </source>
</evidence>
<name>A0A174QE19_FLAPL</name>
<evidence type="ECO:0000313" key="1">
    <source>
        <dbReference type="EMBL" id="CUP71453.1"/>
    </source>
</evidence>
<reference evidence="1 2" key="1">
    <citation type="submission" date="2015-09" db="EMBL/GenBank/DDBJ databases">
        <authorList>
            <consortium name="Pathogen Informatics"/>
        </authorList>
    </citation>
    <scope>NUCLEOTIDE SEQUENCE [LARGE SCALE GENOMIC DNA]</scope>
    <source>
        <strain evidence="1 2">2789STDY5608854</strain>
    </source>
</reference>
<dbReference type="EMBL" id="CYZT01000462">
    <property type="protein sequence ID" value="CUP71453.1"/>
    <property type="molecule type" value="Genomic_DNA"/>
</dbReference>
<proteinExistence type="predicted"/>
<accession>A0A174QE19</accession>
<organism evidence="1 2">
    <name type="scientific">Flavonifractor plautii</name>
    <name type="common">Fusobacterium plautii</name>
    <dbReference type="NCBI Taxonomy" id="292800"/>
    <lineage>
        <taxon>Bacteria</taxon>
        <taxon>Bacillati</taxon>
        <taxon>Bacillota</taxon>
        <taxon>Clostridia</taxon>
        <taxon>Eubacteriales</taxon>
        <taxon>Oscillospiraceae</taxon>
        <taxon>Flavonifractor</taxon>
    </lineage>
</organism>